<dbReference type="GeneID" id="44144843"/>
<feature type="transmembrane region" description="Helical" evidence="1">
    <location>
        <begin position="15"/>
        <end position="33"/>
    </location>
</feature>
<dbReference type="RefSeq" id="WP_228475338.1">
    <property type="nucleotide sequence ID" value="NZ_CDSZ01000004.1"/>
</dbReference>
<organism evidence="2 3">
    <name type="scientific">Streptococcus suis</name>
    <dbReference type="NCBI Taxonomy" id="1307"/>
    <lineage>
        <taxon>Bacteria</taxon>
        <taxon>Bacillati</taxon>
        <taxon>Bacillota</taxon>
        <taxon>Bacilli</taxon>
        <taxon>Lactobacillales</taxon>
        <taxon>Streptococcaceae</taxon>
        <taxon>Streptococcus</taxon>
    </lineage>
</organism>
<gene>
    <name evidence="2" type="ORF">ERS156295_01756</name>
</gene>
<dbReference type="EMBL" id="FISW01000010">
    <property type="protein sequence ID" value="CZB31610.1"/>
    <property type="molecule type" value="Genomic_DNA"/>
</dbReference>
<evidence type="ECO:0000256" key="1">
    <source>
        <dbReference type="SAM" id="Phobius"/>
    </source>
</evidence>
<feature type="transmembrane region" description="Helical" evidence="1">
    <location>
        <begin position="39"/>
        <end position="58"/>
    </location>
</feature>
<dbReference type="Proteomes" id="UP000075081">
    <property type="component" value="Unassembled WGS sequence"/>
</dbReference>
<proteinExistence type="predicted"/>
<reference evidence="2 3" key="1">
    <citation type="submission" date="2016-02" db="EMBL/GenBank/DDBJ databases">
        <authorList>
            <consortium name="Pathogen Informatics"/>
        </authorList>
    </citation>
    <scope>NUCLEOTIDE SEQUENCE [LARGE SCALE GENOMIC DNA]</scope>
    <source>
        <strain evidence="2 3">FX230</strain>
    </source>
</reference>
<dbReference type="AlphaFoldDB" id="A0A822W5B9"/>
<keyword evidence="1" id="KW-0472">Membrane</keyword>
<keyword evidence="1" id="KW-0812">Transmembrane</keyword>
<accession>A0A822W5B9</accession>
<protein>
    <submittedName>
        <fullName evidence="2">Uncharacterized protein</fullName>
    </submittedName>
</protein>
<comment type="caution">
    <text evidence="2">The sequence shown here is derived from an EMBL/GenBank/DDBJ whole genome shotgun (WGS) entry which is preliminary data.</text>
</comment>
<name>A0A822W5B9_STRSU</name>
<evidence type="ECO:0000313" key="2">
    <source>
        <dbReference type="EMBL" id="CZB31610.1"/>
    </source>
</evidence>
<keyword evidence="1" id="KW-1133">Transmembrane helix</keyword>
<evidence type="ECO:0000313" key="3">
    <source>
        <dbReference type="Proteomes" id="UP000075081"/>
    </source>
</evidence>
<sequence length="93" mass="10973">MRIAKNLFIKRPMKWQYILSIVMEIPVFIWFIRNIPQVLWQWGVMIGYIIISFIYYIINSGDMIYYSLVATVLTGAFFLNGYILVLNGNVFPV</sequence>
<feature type="transmembrane region" description="Helical" evidence="1">
    <location>
        <begin position="65"/>
        <end position="85"/>
    </location>
</feature>